<dbReference type="Proteomes" id="UP001500897">
    <property type="component" value="Unassembled WGS sequence"/>
</dbReference>
<comment type="caution">
    <text evidence="1">The sequence shown here is derived from an EMBL/GenBank/DDBJ whole genome shotgun (WGS) entry which is preliminary data.</text>
</comment>
<evidence type="ECO:0000313" key="2">
    <source>
        <dbReference type="Proteomes" id="UP001500897"/>
    </source>
</evidence>
<evidence type="ECO:0008006" key="3">
    <source>
        <dbReference type="Google" id="ProtNLM"/>
    </source>
</evidence>
<gene>
    <name evidence="1" type="ORF">GCM10009759_46340</name>
</gene>
<reference evidence="1 2" key="1">
    <citation type="journal article" date="2019" name="Int. J. Syst. Evol. Microbiol.">
        <title>The Global Catalogue of Microorganisms (GCM) 10K type strain sequencing project: providing services to taxonomists for standard genome sequencing and annotation.</title>
        <authorList>
            <consortium name="The Broad Institute Genomics Platform"/>
            <consortium name="The Broad Institute Genome Sequencing Center for Infectious Disease"/>
            <person name="Wu L."/>
            <person name="Ma J."/>
        </authorList>
    </citation>
    <scope>NUCLEOTIDE SEQUENCE [LARGE SCALE GENOMIC DNA]</scope>
    <source>
        <strain evidence="1 2">JCM 14559</strain>
    </source>
</reference>
<accession>A0ABN2XC91</accession>
<proteinExistence type="predicted"/>
<dbReference type="EMBL" id="BAAANS010000032">
    <property type="protein sequence ID" value="GAA2107346.1"/>
    <property type="molecule type" value="Genomic_DNA"/>
</dbReference>
<name>A0ABN2XC91_9ACTN</name>
<sequence>MHRTTAPGDPRDIPDYRALFVLDMKGYSVVDSWRMANHWEDLESMLTTAFAQSGLEFEWRYPLYRDPTGDGLILALPLARARLLVDPLAENLHRLLAGHDRERLASVAPIRVRMSVHVGPLPDSHRGDPINDLCRFVNSDAARDAVEVAEERGAFVALVLSHEAFQVIVRAGRTERLRAEDFRFTRAVVEKKFAEPAWVHVPTVNAELLKATDPWPELGAAPTEGPLPTPHPSVRPAVGQRIFNGVKGYVEQAGDITIN</sequence>
<protein>
    <recommendedName>
        <fullName evidence="3">Guanylate cyclase domain-containing protein</fullName>
    </recommendedName>
</protein>
<organism evidence="1 2">
    <name type="scientific">Kitasatospora saccharophila</name>
    <dbReference type="NCBI Taxonomy" id="407973"/>
    <lineage>
        <taxon>Bacteria</taxon>
        <taxon>Bacillati</taxon>
        <taxon>Actinomycetota</taxon>
        <taxon>Actinomycetes</taxon>
        <taxon>Kitasatosporales</taxon>
        <taxon>Streptomycetaceae</taxon>
        <taxon>Kitasatospora</taxon>
    </lineage>
</organism>
<dbReference type="RefSeq" id="WP_344554502.1">
    <property type="nucleotide sequence ID" value="NZ_BAAANS010000032.1"/>
</dbReference>
<evidence type="ECO:0000313" key="1">
    <source>
        <dbReference type="EMBL" id="GAA2107346.1"/>
    </source>
</evidence>
<keyword evidence="2" id="KW-1185">Reference proteome</keyword>